<evidence type="ECO:0000313" key="1">
    <source>
        <dbReference type="EMBL" id="QUV95551.1"/>
    </source>
</evidence>
<organism evidence="1 2">
    <name type="scientific">Chloracidobacterium sp. N</name>
    <dbReference type="NCBI Taxonomy" id="2821540"/>
    <lineage>
        <taxon>Bacteria</taxon>
        <taxon>Pseudomonadati</taxon>
        <taxon>Acidobacteriota</taxon>
        <taxon>Terriglobia</taxon>
        <taxon>Terriglobales</taxon>
        <taxon>Acidobacteriaceae</taxon>
        <taxon>Chloracidobacterium</taxon>
        <taxon>Chloracidobacterium aggregatum</taxon>
    </lineage>
</organism>
<proteinExistence type="predicted"/>
<gene>
    <name evidence="1" type="ORF">J8C05_11990</name>
</gene>
<dbReference type="SUPFAM" id="SSF81593">
    <property type="entry name" value="Nucleotidyltransferase substrate binding subunit/domain"/>
    <property type="match status" value="1"/>
</dbReference>
<accession>A0ABX8B8Z2</accession>
<dbReference type="InterPro" id="IPR010235">
    <property type="entry name" value="HepT"/>
</dbReference>
<evidence type="ECO:0000313" key="2">
    <source>
        <dbReference type="Proteomes" id="UP000677668"/>
    </source>
</evidence>
<dbReference type="EMBL" id="CP072643">
    <property type="protein sequence ID" value="QUV95551.1"/>
    <property type="molecule type" value="Genomic_DNA"/>
</dbReference>
<name>A0ABX8B8Z2_9BACT</name>
<dbReference type="Proteomes" id="UP000677668">
    <property type="component" value="Chromosome 2"/>
</dbReference>
<keyword evidence="2" id="KW-1185">Reference proteome</keyword>
<sequence>MTTDWLDIRPFENAIARLEEGISEYQADPTRTLLRDGAIQRFEFTYELAHKTLKRFLEFVSPSPAQYDQMSFQDLIRSGNEQGLLLGDWPTWRRYREMRSKTSHTCDEGVALEVVAGIPAFLEEARHLRDALKARLT</sequence>
<dbReference type="RefSeq" id="WP_211423771.1">
    <property type="nucleotide sequence ID" value="NZ_CP072643.1"/>
</dbReference>
<dbReference type="Pfam" id="PF08780">
    <property type="entry name" value="NTase_sub_bind"/>
    <property type="match status" value="1"/>
</dbReference>
<dbReference type="Gene3D" id="1.20.120.330">
    <property type="entry name" value="Nucleotidyltransferases domain 2"/>
    <property type="match status" value="1"/>
</dbReference>
<reference evidence="1 2" key="1">
    <citation type="submission" date="2021-03" db="EMBL/GenBank/DDBJ databases">
        <title>Genomic and phenotypic characterization of Chloracidobacterium isolates provides evidence for multiple species.</title>
        <authorList>
            <person name="Saini M.K."/>
            <person name="Costas A.M.G."/>
            <person name="Tank M."/>
            <person name="Bryant D.A."/>
        </authorList>
    </citation>
    <scope>NUCLEOTIDE SEQUENCE [LARGE SCALE GENOMIC DNA]</scope>
    <source>
        <strain evidence="1 2">N</strain>
    </source>
</reference>
<dbReference type="NCBIfam" id="TIGR01987">
    <property type="entry name" value="HI0074"/>
    <property type="match status" value="1"/>
</dbReference>
<protein>
    <submittedName>
        <fullName evidence="1">Nucleotidyltransferase substrate binding protein</fullName>
    </submittedName>
</protein>